<evidence type="ECO:0000256" key="6">
    <source>
        <dbReference type="ARBA" id="ARBA00023180"/>
    </source>
</evidence>
<accession>A0A4S4KW29</accession>
<evidence type="ECO:0000256" key="3">
    <source>
        <dbReference type="ARBA" id="ARBA00022670"/>
    </source>
</evidence>
<protein>
    <recommendedName>
        <fullName evidence="7">Carboxypeptidase</fullName>
        <ecNumber evidence="7">3.4.16.-</ecNumber>
    </recommendedName>
</protein>
<dbReference type="GO" id="GO:0004185">
    <property type="term" value="F:serine-type carboxypeptidase activity"/>
    <property type="evidence" value="ECO:0007669"/>
    <property type="project" value="UniProtKB-UniRule"/>
</dbReference>
<reference evidence="8 9" key="1">
    <citation type="submission" date="2019-02" db="EMBL/GenBank/DDBJ databases">
        <title>Genome sequencing of the rare red list fungi Phellinidium pouzarii.</title>
        <authorList>
            <person name="Buettner E."/>
            <person name="Kellner H."/>
        </authorList>
    </citation>
    <scope>NUCLEOTIDE SEQUENCE [LARGE SCALE GENOMIC DNA]</scope>
    <source>
        <strain evidence="8 9">DSM 108285</strain>
    </source>
</reference>
<evidence type="ECO:0000256" key="1">
    <source>
        <dbReference type="ARBA" id="ARBA00009431"/>
    </source>
</evidence>
<dbReference type="EC" id="3.4.16.-" evidence="7"/>
<name>A0A4S4KW29_9AGAM</name>
<dbReference type="Proteomes" id="UP000308199">
    <property type="component" value="Unassembled WGS sequence"/>
</dbReference>
<feature type="signal peptide" evidence="7">
    <location>
        <begin position="1"/>
        <end position="28"/>
    </location>
</feature>
<evidence type="ECO:0000256" key="5">
    <source>
        <dbReference type="ARBA" id="ARBA00022801"/>
    </source>
</evidence>
<evidence type="ECO:0000313" key="8">
    <source>
        <dbReference type="EMBL" id="THH02964.1"/>
    </source>
</evidence>
<dbReference type="PROSITE" id="PS00131">
    <property type="entry name" value="CARBOXYPEPT_SER_SER"/>
    <property type="match status" value="1"/>
</dbReference>
<keyword evidence="3 7" id="KW-0645">Protease</keyword>
<keyword evidence="5 7" id="KW-0378">Hydrolase</keyword>
<dbReference type="PANTHER" id="PTHR11802">
    <property type="entry name" value="SERINE PROTEASE FAMILY S10 SERINE CARBOXYPEPTIDASE"/>
    <property type="match status" value="1"/>
</dbReference>
<sequence>MKFLHNSFSRLFVCFAGVVVTITTSGHAEQTVFSSGAHDAVGAILELSAISHNQFTTFSHSAFPGQSTRIKKSDFCDGGVISYTGYIDVGPRHFFFYFFESRSDPENDDVILWTNGGPCNVISPNSTEYNPYSWNSNANIFFIDQPIGTGFSYHDYGELLSTAEDAAEEMAAFVAMFFETFSNFRGCNFHLAGESYGGRVLPIYAAAIYDLNAVLAANSLTPIKLKSIMLGNGWTDVFHVFRSYYVMQCTNASLGPVQTINTCVRMKQILPRCESRLRTNCIEHFDRIDCMSSSNFCRVELFDPLLALGYDYHDISRKCDTDVDCYPEHQDIEAYLNSPSTRMELGVDPAFGRFNLMNPKLSVSFWRNGDQLHETKLYVAELLARGVKVLVYAGSYDFICNWIGNERWTLEMEWAGKEAFSTTPLRDWLVGDEPAGKTRASGNLTFATIQGAGHMAPHDKPIESLEMLKRWLADEAM</sequence>
<keyword evidence="2 7" id="KW-0121">Carboxypeptidase</keyword>
<comment type="similarity">
    <text evidence="1 7">Belongs to the peptidase S10 family.</text>
</comment>
<dbReference type="Gene3D" id="1.10.287.410">
    <property type="match status" value="1"/>
</dbReference>
<keyword evidence="4 7" id="KW-0732">Signal</keyword>
<evidence type="ECO:0000256" key="7">
    <source>
        <dbReference type="RuleBase" id="RU361156"/>
    </source>
</evidence>
<dbReference type="InterPro" id="IPR033124">
    <property type="entry name" value="Ser_caboxypep_his_AS"/>
</dbReference>
<dbReference type="Pfam" id="PF00450">
    <property type="entry name" value="Peptidase_S10"/>
    <property type="match status" value="1"/>
</dbReference>
<dbReference type="GO" id="GO:0000324">
    <property type="term" value="C:fungal-type vacuole"/>
    <property type="evidence" value="ECO:0007669"/>
    <property type="project" value="TreeGrafter"/>
</dbReference>
<dbReference type="GO" id="GO:0006508">
    <property type="term" value="P:proteolysis"/>
    <property type="evidence" value="ECO:0007669"/>
    <property type="project" value="UniProtKB-KW"/>
</dbReference>
<dbReference type="InterPro" id="IPR029058">
    <property type="entry name" value="AB_hydrolase_fold"/>
</dbReference>
<evidence type="ECO:0000313" key="9">
    <source>
        <dbReference type="Proteomes" id="UP000308199"/>
    </source>
</evidence>
<evidence type="ECO:0000256" key="2">
    <source>
        <dbReference type="ARBA" id="ARBA00022645"/>
    </source>
</evidence>
<dbReference type="AlphaFoldDB" id="A0A4S4KW29"/>
<feature type="chain" id="PRO_5020912003" description="Carboxypeptidase" evidence="7">
    <location>
        <begin position="29"/>
        <end position="477"/>
    </location>
</feature>
<dbReference type="PROSITE" id="PS00560">
    <property type="entry name" value="CARBOXYPEPT_SER_HIS"/>
    <property type="match status" value="1"/>
</dbReference>
<dbReference type="SUPFAM" id="SSF53474">
    <property type="entry name" value="alpha/beta-Hydrolases"/>
    <property type="match status" value="1"/>
</dbReference>
<proteinExistence type="inferred from homology"/>
<organism evidence="8 9">
    <name type="scientific">Phellinidium pouzarii</name>
    <dbReference type="NCBI Taxonomy" id="167371"/>
    <lineage>
        <taxon>Eukaryota</taxon>
        <taxon>Fungi</taxon>
        <taxon>Dikarya</taxon>
        <taxon>Basidiomycota</taxon>
        <taxon>Agaricomycotina</taxon>
        <taxon>Agaricomycetes</taxon>
        <taxon>Hymenochaetales</taxon>
        <taxon>Hymenochaetaceae</taxon>
        <taxon>Phellinidium</taxon>
    </lineage>
</organism>
<dbReference type="PANTHER" id="PTHR11802:SF113">
    <property type="entry name" value="SERINE CARBOXYPEPTIDASE CTSA-4.1"/>
    <property type="match status" value="1"/>
</dbReference>
<dbReference type="OrthoDB" id="443318at2759"/>
<dbReference type="InterPro" id="IPR018202">
    <property type="entry name" value="Ser_caboxypep_ser_AS"/>
</dbReference>
<gene>
    <name evidence="8" type="ORF">EW145_g6648</name>
</gene>
<dbReference type="InterPro" id="IPR001563">
    <property type="entry name" value="Peptidase_S10"/>
</dbReference>
<evidence type="ECO:0000256" key="4">
    <source>
        <dbReference type="ARBA" id="ARBA00022729"/>
    </source>
</evidence>
<dbReference type="PRINTS" id="PR00724">
    <property type="entry name" value="CRBOXYPTASEC"/>
</dbReference>
<keyword evidence="6" id="KW-0325">Glycoprotein</keyword>
<comment type="caution">
    <text evidence="8">The sequence shown here is derived from an EMBL/GenBank/DDBJ whole genome shotgun (WGS) entry which is preliminary data.</text>
</comment>
<keyword evidence="9" id="KW-1185">Reference proteome</keyword>
<dbReference type="Gene3D" id="3.40.50.1820">
    <property type="entry name" value="alpha/beta hydrolase"/>
    <property type="match status" value="1"/>
</dbReference>
<dbReference type="EMBL" id="SGPK01000527">
    <property type="protein sequence ID" value="THH02964.1"/>
    <property type="molecule type" value="Genomic_DNA"/>
</dbReference>